<organism evidence="2 3">
    <name type="scientific">Eumeta variegata</name>
    <name type="common">Bagworm moth</name>
    <name type="synonym">Eumeta japonica</name>
    <dbReference type="NCBI Taxonomy" id="151549"/>
    <lineage>
        <taxon>Eukaryota</taxon>
        <taxon>Metazoa</taxon>
        <taxon>Ecdysozoa</taxon>
        <taxon>Arthropoda</taxon>
        <taxon>Hexapoda</taxon>
        <taxon>Insecta</taxon>
        <taxon>Pterygota</taxon>
        <taxon>Neoptera</taxon>
        <taxon>Endopterygota</taxon>
        <taxon>Lepidoptera</taxon>
        <taxon>Glossata</taxon>
        <taxon>Ditrysia</taxon>
        <taxon>Tineoidea</taxon>
        <taxon>Psychidae</taxon>
        <taxon>Oiketicinae</taxon>
        <taxon>Eumeta</taxon>
    </lineage>
</organism>
<evidence type="ECO:0000256" key="1">
    <source>
        <dbReference type="SAM" id="MobiDB-lite"/>
    </source>
</evidence>
<evidence type="ECO:0000313" key="2">
    <source>
        <dbReference type="EMBL" id="GBP25117.1"/>
    </source>
</evidence>
<feature type="region of interest" description="Disordered" evidence="1">
    <location>
        <begin position="40"/>
        <end position="110"/>
    </location>
</feature>
<reference evidence="2 3" key="1">
    <citation type="journal article" date="2019" name="Commun. Biol.">
        <title>The bagworm genome reveals a unique fibroin gene that provides high tensile strength.</title>
        <authorList>
            <person name="Kono N."/>
            <person name="Nakamura H."/>
            <person name="Ohtoshi R."/>
            <person name="Tomita M."/>
            <person name="Numata K."/>
            <person name="Arakawa K."/>
        </authorList>
    </citation>
    <scope>NUCLEOTIDE SEQUENCE [LARGE SCALE GENOMIC DNA]</scope>
</reference>
<dbReference type="AlphaFoldDB" id="A0A4C1UG72"/>
<gene>
    <name evidence="2" type="ORF">EVAR_19598_1</name>
</gene>
<name>A0A4C1UG72_EUMVA</name>
<keyword evidence="3" id="KW-1185">Reference proteome</keyword>
<proteinExistence type="predicted"/>
<sequence length="110" mass="11942">MAEVMVLRCLLDDHDYAFWTAGKERGGGVRRHLLVGAMTKSAREGGSELHPPKIDDDTTMAAFRPPSGRARAHNYAQKVSEFGKQPRPAPTATDAPPRPRAGGSSKRLFG</sequence>
<comment type="caution">
    <text evidence="2">The sequence shown here is derived from an EMBL/GenBank/DDBJ whole genome shotgun (WGS) entry which is preliminary data.</text>
</comment>
<evidence type="ECO:0000313" key="3">
    <source>
        <dbReference type="Proteomes" id="UP000299102"/>
    </source>
</evidence>
<protein>
    <submittedName>
        <fullName evidence="2">Uncharacterized protein</fullName>
    </submittedName>
</protein>
<dbReference type="EMBL" id="BGZK01000169">
    <property type="protein sequence ID" value="GBP25117.1"/>
    <property type="molecule type" value="Genomic_DNA"/>
</dbReference>
<dbReference type="Proteomes" id="UP000299102">
    <property type="component" value="Unassembled WGS sequence"/>
</dbReference>
<accession>A0A4C1UG72</accession>
<feature type="compositionally biased region" description="Basic and acidic residues" evidence="1">
    <location>
        <begin position="41"/>
        <end position="56"/>
    </location>
</feature>